<dbReference type="GO" id="GO:0046872">
    <property type="term" value="F:metal ion binding"/>
    <property type="evidence" value="ECO:0007669"/>
    <property type="project" value="UniProtKB-KW"/>
</dbReference>
<accession>A0A3L7A471</accession>
<evidence type="ECO:0000259" key="6">
    <source>
        <dbReference type="SMART" id="SM00849"/>
    </source>
</evidence>
<protein>
    <submittedName>
        <fullName evidence="7">N-acyl homoserine lactonase family protein</fullName>
    </submittedName>
</protein>
<dbReference type="Pfam" id="PF00753">
    <property type="entry name" value="Lactamase_B"/>
    <property type="match status" value="1"/>
</dbReference>
<gene>
    <name evidence="7" type="ORF">D9R14_18420</name>
</gene>
<dbReference type="EMBL" id="RCTF01000018">
    <property type="protein sequence ID" value="RLP74650.1"/>
    <property type="molecule type" value="Genomic_DNA"/>
</dbReference>
<dbReference type="SUPFAM" id="SSF56281">
    <property type="entry name" value="Metallo-hydrolase/oxidoreductase"/>
    <property type="match status" value="1"/>
</dbReference>
<evidence type="ECO:0000256" key="1">
    <source>
        <dbReference type="ARBA" id="ARBA00001947"/>
    </source>
</evidence>
<comment type="caution">
    <text evidence="7">The sequence shown here is derived from an EMBL/GenBank/DDBJ whole genome shotgun (WGS) entry which is preliminary data.</text>
</comment>
<evidence type="ECO:0000256" key="5">
    <source>
        <dbReference type="ARBA" id="ARBA00022833"/>
    </source>
</evidence>
<dbReference type="Proteomes" id="UP000269692">
    <property type="component" value="Unassembled WGS sequence"/>
</dbReference>
<dbReference type="CDD" id="cd07729">
    <property type="entry name" value="AHL_lactonase_MBL-fold"/>
    <property type="match status" value="1"/>
</dbReference>
<reference evidence="7 8" key="1">
    <citation type="submission" date="2018-10" db="EMBL/GenBank/DDBJ databases">
        <title>Xanthobacter tagetidis genome sequencing and assembly.</title>
        <authorList>
            <person name="Maclea K.S."/>
            <person name="Goen A.E."/>
            <person name="Fatima S.A."/>
        </authorList>
    </citation>
    <scope>NUCLEOTIDE SEQUENCE [LARGE SCALE GENOMIC DNA]</scope>
    <source>
        <strain evidence="7 8">ATCC 700314</strain>
    </source>
</reference>
<evidence type="ECO:0000313" key="8">
    <source>
        <dbReference type="Proteomes" id="UP000269692"/>
    </source>
</evidence>
<name>A0A3L7A471_9HYPH</name>
<comment type="similarity">
    <text evidence="2">Belongs to the metallo-beta-lactamase superfamily.</text>
</comment>
<dbReference type="GO" id="GO:0016787">
    <property type="term" value="F:hydrolase activity"/>
    <property type="evidence" value="ECO:0007669"/>
    <property type="project" value="UniProtKB-KW"/>
</dbReference>
<dbReference type="InterPro" id="IPR051013">
    <property type="entry name" value="MBL_superfamily_lactonases"/>
</dbReference>
<evidence type="ECO:0000313" key="7">
    <source>
        <dbReference type="EMBL" id="RLP74650.1"/>
    </source>
</evidence>
<dbReference type="PANTHER" id="PTHR42978">
    <property type="entry name" value="QUORUM-QUENCHING LACTONASE YTNP-RELATED-RELATED"/>
    <property type="match status" value="1"/>
</dbReference>
<sequence length="261" mass="28239">MNDWEVIALHYATAIRPAADLVLEADPHEAPGRIDYFIWVVRGPLGVVVVDTGYLPAEGERRGRTLLRHPVEALASIGIDAAAVRDVVLTHLHYDHAGNLAAFPRATFHLQDREMAYGTGRCMCHPRMRVPFHANDVVEAVRMVFAGRVRFHDGDGELLPGLSLHLVGGHSRGLQVVRVARRDGPVVIASDAVHFAAHMQAGKVFPLFADYADVLEGYARLRALAGAGGIILPGHDPSVLTTYTPVSPNASWAVRIGHGAV</sequence>
<dbReference type="SMART" id="SM00849">
    <property type="entry name" value="Lactamase_B"/>
    <property type="match status" value="1"/>
</dbReference>
<evidence type="ECO:0000256" key="4">
    <source>
        <dbReference type="ARBA" id="ARBA00022801"/>
    </source>
</evidence>
<proteinExistence type="inferred from homology"/>
<dbReference type="PANTHER" id="PTHR42978:SF7">
    <property type="entry name" value="METALLO-HYDROLASE RV2300C-RELATED"/>
    <property type="match status" value="1"/>
</dbReference>
<feature type="domain" description="Metallo-beta-lactamase" evidence="6">
    <location>
        <begin position="35"/>
        <end position="235"/>
    </location>
</feature>
<dbReference type="OrthoDB" id="9773738at2"/>
<organism evidence="7 8">
    <name type="scientific">Xanthobacter tagetidis</name>
    <dbReference type="NCBI Taxonomy" id="60216"/>
    <lineage>
        <taxon>Bacteria</taxon>
        <taxon>Pseudomonadati</taxon>
        <taxon>Pseudomonadota</taxon>
        <taxon>Alphaproteobacteria</taxon>
        <taxon>Hyphomicrobiales</taxon>
        <taxon>Xanthobacteraceae</taxon>
        <taxon>Xanthobacter</taxon>
    </lineage>
</organism>
<keyword evidence="3" id="KW-0479">Metal-binding</keyword>
<evidence type="ECO:0000256" key="3">
    <source>
        <dbReference type="ARBA" id="ARBA00022723"/>
    </source>
</evidence>
<dbReference type="RefSeq" id="WP_121624812.1">
    <property type="nucleotide sequence ID" value="NZ_JACIIW010000010.1"/>
</dbReference>
<dbReference type="InterPro" id="IPR036866">
    <property type="entry name" value="RibonucZ/Hydroxyglut_hydro"/>
</dbReference>
<dbReference type="InterPro" id="IPR001279">
    <property type="entry name" value="Metallo-B-lactamas"/>
</dbReference>
<evidence type="ECO:0000256" key="2">
    <source>
        <dbReference type="ARBA" id="ARBA00007749"/>
    </source>
</evidence>
<keyword evidence="8" id="KW-1185">Reference proteome</keyword>
<dbReference type="AlphaFoldDB" id="A0A3L7A471"/>
<dbReference type="Gene3D" id="3.60.15.10">
    <property type="entry name" value="Ribonuclease Z/Hydroxyacylglutathione hydrolase-like"/>
    <property type="match status" value="1"/>
</dbReference>
<comment type="cofactor">
    <cofactor evidence="1">
        <name>Zn(2+)</name>
        <dbReference type="ChEBI" id="CHEBI:29105"/>
    </cofactor>
</comment>
<keyword evidence="5" id="KW-0862">Zinc</keyword>
<keyword evidence="4" id="KW-0378">Hydrolase</keyword>